<comment type="caution">
    <text evidence="2">The sequence shown here is derived from an EMBL/GenBank/DDBJ whole genome shotgun (WGS) entry which is preliminary data.</text>
</comment>
<name>D4XVR3_9BACT</name>
<accession>D4XVR3</accession>
<dbReference type="Proteomes" id="UP000004757">
    <property type="component" value="Unassembled WGS sequence"/>
</dbReference>
<dbReference type="eggNOG" id="ENOG502ZHBP">
    <property type="taxonomic scope" value="Bacteria"/>
</dbReference>
<reference evidence="2 3" key="1">
    <citation type="submission" date="2010-03" db="EMBL/GenBank/DDBJ databases">
        <authorList>
            <person name="Glass J.I."/>
            <person name="Benders G.A."/>
            <person name="Durkin A.S."/>
            <person name="Farmerie W.G."/>
            <person name="Hlavinka K."/>
            <person name="Hostetler J."/>
            <person name="Jackson J."/>
            <person name="May M.A."/>
            <person name="Miller R.H."/>
            <person name="Paralanov V."/>
            <person name="Radune D."/>
            <person name="Szczypinski B."/>
            <person name="Brown D.R."/>
        </authorList>
    </citation>
    <scope>NUCLEOTIDE SEQUENCE [LARGE SCALE GENOMIC DNA]</scope>
    <source>
        <strain evidence="2 3">A21JP2</strain>
    </source>
</reference>
<evidence type="ECO:0000313" key="2">
    <source>
        <dbReference type="EMBL" id="EFF41563.1"/>
    </source>
</evidence>
<dbReference type="OrthoDB" id="9847055at2"/>
<dbReference type="EMBL" id="ADNC01000010">
    <property type="protein sequence ID" value="EFF41563.1"/>
    <property type="molecule type" value="Genomic_DNA"/>
</dbReference>
<dbReference type="RefSeq" id="WP_005683446.1">
    <property type="nucleotide sequence ID" value="NZ_ADNC01000010.1"/>
</dbReference>
<organism evidence="2 3">
    <name type="scientific">Mycoplasmopsis alligatoris A21JP2</name>
    <dbReference type="NCBI Taxonomy" id="747682"/>
    <lineage>
        <taxon>Bacteria</taxon>
        <taxon>Bacillati</taxon>
        <taxon>Mycoplasmatota</taxon>
        <taxon>Mycoplasmoidales</taxon>
        <taxon>Metamycoplasmataceae</taxon>
        <taxon>Mycoplasmopsis</taxon>
    </lineage>
</organism>
<dbReference type="AlphaFoldDB" id="D4XVR3"/>
<feature type="coiled-coil region" evidence="1">
    <location>
        <begin position="130"/>
        <end position="157"/>
    </location>
</feature>
<proteinExistence type="predicted"/>
<keyword evidence="3" id="KW-1185">Reference proteome</keyword>
<keyword evidence="1" id="KW-0175">Coiled coil</keyword>
<sequence length="162" mass="19341">MKYTLKELIKKTVELQEELNDLIAQEQMYYSIEFFEGQNIPKSQYSFDKYTEQIESLIQKIRHYKMLISDANYNVKTTYKDLTINECLIYLAQMSSYLHQRLNTMKVYKQEVSVLLEDGNTKVTRYLFNVEELKKTIKQTKKKINQLQDAIDLANLTHYIDV</sequence>
<protein>
    <submittedName>
        <fullName evidence="2">Uncharacterized protein</fullName>
    </submittedName>
</protein>
<dbReference type="STRING" id="747682.MALL_0091"/>
<evidence type="ECO:0000313" key="3">
    <source>
        <dbReference type="Proteomes" id="UP000004757"/>
    </source>
</evidence>
<gene>
    <name evidence="2" type="ORF">MALL_0091</name>
</gene>
<dbReference type="Gene3D" id="6.10.320.10">
    <property type="match status" value="1"/>
</dbReference>
<evidence type="ECO:0000256" key="1">
    <source>
        <dbReference type="SAM" id="Coils"/>
    </source>
</evidence>